<organism evidence="2 3">
    <name type="scientific">Edaphobacter acidisoli</name>
    <dbReference type="NCBI Taxonomy" id="2040573"/>
    <lineage>
        <taxon>Bacteria</taxon>
        <taxon>Pseudomonadati</taxon>
        <taxon>Acidobacteriota</taxon>
        <taxon>Terriglobia</taxon>
        <taxon>Terriglobales</taxon>
        <taxon>Acidobacteriaceae</taxon>
        <taxon>Edaphobacter</taxon>
    </lineage>
</organism>
<dbReference type="Proteomes" id="UP000648801">
    <property type="component" value="Unassembled WGS sequence"/>
</dbReference>
<reference evidence="2" key="2">
    <citation type="submission" date="2020-09" db="EMBL/GenBank/DDBJ databases">
        <authorList>
            <person name="Sun Q."/>
            <person name="Zhou Y."/>
        </authorList>
    </citation>
    <scope>NUCLEOTIDE SEQUENCE</scope>
    <source>
        <strain evidence="2">CGMCC 1.15447</strain>
    </source>
</reference>
<protein>
    <recommendedName>
        <fullName evidence="4">Lipoprotein</fullName>
    </recommendedName>
</protein>
<comment type="caution">
    <text evidence="2">The sequence shown here is derived from an EMBL/GenBank/DDBJ whole genome shotgun (WGS) entry which is preliminary data.</text>
</comment>
<dbReference type="PROSITE" id="PS51257">
    <property type="entry name" value="PROKAR_LIPOPROTEIN"/>
    <property type="match status" value="1"/>
</dbReference>
<sequence>MKRTLAVTMIVSMALLAGCHVSSDKQGDKEVKISTPFGGMQVKTDDAAVLQNIGLPQYPGATIVKNDNDKGAADVNFSFGKFQLKVNAVSYRTTDSPEMVQAFYRKALEKYGDVIECKGSKVVGTPVQTSQGLTCDDNGGGHISVNDDNSGKTQLKTGSRQHQHLVEITPDGSGTKFGLVALDLPGDMGSHSKSTE</sequence>
<proteinExistence type="predicted"/>
<accession>A0A916RU57</accession>
<reference evidence="2" key="1">
    <citation type="journal article" date="2014" name="Int. J. Syst. Evol. Microbiol.">
        <title>Complete genome sequence of Corynebacterium casei LMG S-19264T (=DSM 44701T), isolated from a smear-ripened cheese.</title>
        <authorList>
            <consortium name="US DOE Joint Genome Institute (JGI-PGF)"/>
            <person name="Walter F."/>
            <person name="Albersmeier A."/>
            <person name="Kalinowski J."/>
            <person name="Ruckert C."/>
        </authorList>
    </citation>
    <scope>NUCLEOTIDE SEQUENCE</scope>
    <source>
        <strain evidence="2">CGMCC 1.15447</strain>
    </source>
</reference>
<dbReference type="AlphaFoldDB" id="A0A916RU57"/>
<evidence type="ECO:0000313" key="2">
    <source>
        <dbReference type="EMBL" id="GGA69178.1"/>
    </source>
</evidence>
<evidence type="ECO:0000256" key="1">
    <source>
        <dbReference type="SAM" id="SignalP"/>
    </source>
</evidence>
<feature type="chain" id="PRO_5038077607" description="Lipoprotein" evidence="1">
    <location>
        <begin position="18"/>
        <end position="196"/>
    </location>
</feature>
<gene>
    <name evidence="2" type="ORF">GCM10011507_20820</name>
</gene>
<dbReference type="EMBL" id="BMJB01000001">
    <property type="protein sequence ID" value="GGA69178.1"/>
    <property type="molecule type" value="Genomic_DNA"/>
</dbReference>
<feature type="signal peptide" evidence="1">
    <location>
        <begin position="1"/>
        <end position="17"/>
    </location>
</feature>
<keyword evidence="3" id="KW-1185">Reference proteome</keyword>
<evidence type="ECO:0008006" key="4">
    <source>
        <dbReference type="Google" id="ProtNLM"/>
    </source>
</evidence>
<name>A0A916RU57_9BACT</name>
<keyword evidence="1" id="KW-0732">Signal</keyword>
<evidence type="ECO:0000313" key="3">
    <source>
        <dbReference type="Proteomes" id="UP000648801"/>
    </source>
</evidence>